<accession>A0A2K3CNH6</accession>
<evidence type="ECO:0000313" key="3">
    <source>
        <dbReference type="Proteomes" id="UP000006906"/>
    </source>
</evidence>
<sequence length="221" mass="23142">MQLDDVATRRADLHEDYERAAQGLPPRAVVRRVDLPAAAAATLGAIRDTLARLWQVVRWERRHFETLWRLAIDAVPLPGNSHMPLARREPCGCGQHGHGGAAAGHTQRSAHATAAPLLGLRGGEGRAGADQRTQPRSGSYQPSPAVAGPGAAGFSAVCLGRGGDGGAGRHRTWPGAAARDDARRSGLGLQTAGAAAPEAAVAHHFWSRLMQLAQLGVPQKG</sequence>
<organism evidence="2 3">
    <name type="scientific">Chlamydomonas reinhardtii</name>
    <name type="common">Chlamydomonas smithii</name>
    <dbReference type="NCBI Taxonomy" id="3055"/>
    <lineage>
        <taxon>Eukaryota</taxon>
        <taxon>Viridiplantae</taxon>
        <taxon>Chlorophyta</taxon>
        <taxon>core chlorophytes</taxon>
        <taxon>Chlorophyceae</taxon>
        <taxon>CS clade</taxon>
        <taxon>Chlamydomonadales</taxon>
        <taxon>Chlamydomonadaceae</taxon>
        <taxon>Chlamydomonas</taxon>
    </lineage>
</organism>
<gene>
    <name evidence="2" type="ORF">CHLRE_18g748647v5</name>
</gene>
<evidence type="ECO:0000256" key="1">
    <source>
        <dbReference type="SAM" id="MobiDB-lite"/>
    </source>
</evidence>
<keyword evidence="3" id="KW-1185">Reference proteome</keyword>
<reference evidence="2 3" key="1">
    <citation type="journal article" date="2007" name="Science">
        <title>The Chlamydomonas genome reveals the evolution of key animal and plant functions.</title>
        <authorList>
            <person name="Merchant S.S."/>
            <person name="Prochnik S.E."/>
            <person name="Vallon O."/>
            <person name="Harris E.H."/>
            <person name="Karpowicz S.J."/>
            <person name="Witman G.B."/>
            <person name="Terry A."/>
            <person name="Salamov A."/>
            <person name="Fritz-Laylin L.K."/>
            <person name="Marechal-Drouard L."/>
            <person name="Marshall W.F."/>
            <person name="Qu L.H."/>
            <person name="Nelson D.R."/>
            <person name="Sanderfoot A.A."/>
            <person name="Spalding M.H."/>
            <person name="Kapitonov V.V."/>
            <person name="Ren Q."/>
            <person name="Ferris P."/>
            <person name="Lindquist E."/>
            <person name="Shapiro H."/>
            <person name="Lucas S.M."/>
            <person name="Grimwood J."/>
            <person name="Schmutz J."/>
            <person name="Cardol P."/>
            <person name="Cerutti H."/>
            <person name="Chanfreau G."/>
            <person name="Chen C.L."/>
            <person name="Cognat V."/>
            <person name="Croft M.T."/>
            <person name="Dent R."/>
            <person name="Dutcher S."/>
            <person name="Fernandez E."/>
            <person name="Fukuzawa H."/>
            <person name="Gonzalez-Ballester D."/>
            <person name="Gonzalez-Halphen D."/>
            <person name="Hallmann A."/>
            <person name="Hanikenne M."/>
            <person name="Hippler M."/>
            <person name="Inwood W."/>
            <person name="Jabbari K."/>
            <person name="Kalanon M."/>
            <person name="Kuras R."/>
            <person name="Lefebvre P.A."/>
            <person name="Lemaire S.D."/>
            <person name="Lobanov A.V."/>
            <person name="Lohr M."/>
            <person name="Manuell A."/>
            <person name="Meier I."/>
            <person name="Mets L."/>
            <person name="Mittag M."/>
            <person name="Mittelmeier T."/>
            <person name="Moroney J.V."/>
            <person name="Moseley J."/>
            <person name="Napoli C."/>
            <person name="Nedelcu A.M."/>
            <person name="Niyogi K."/>
            <person name="Novoselov S.V."/>
            <person name="Paulsen I.T."/>
            <person name="Pazour G."/>
            <person name="Purton S."/>
            <person name="Ral J.P."/>
            <person name="Riano-Pachon D.M."/>
            <person name="Riekhof W."/>
            <person name="Rymarquis L."/>
            <person name="Schroda M."/>
            <person name="Stern D."/>
            <person name="Umen J."/>
            <person name="Willows R."/>
            <person name="Wilson N."/>
            <person name="Zimmer S.L."/>
            <person name="Allmer J."/>
            <person name="Balk J."/>
            <person name="Bisova K."/>
            <person name="Chen C.J."/>
            <person name="Elias M."/>
            <person name="Gendler K."/>
            <person name="Hauser C."/>
            <person name="Lamb M.R."/>
            <person name="Ledford H."/>
            <person name="Long J.C."/>
            <person name="Minagawa J."/>
            <person name="Page M.D."/>
            <person name="Pan J."/>
            <person name="Pootakham W."/>
            <person name="Roje S."/>
            <person name="Rose A."/>
            <person name="Stahlberg E."/>
            <person name="Terauchi A.M."/>
            <person name="Yang P."/>
            <person name="Ball S."/>
            <person name="Bowler C."/>
            <person name="Dieckmann C.L."/>
            <person name="Gladyshev V.N."/>
            <person name="Green P."/>
            <person name="Jorgensen R."/>
            <person name="Mayfield S."/>
            <person name="Mueller-Roeber B."/>
            <person name="Rajamani S."/>
            <person name="Sayre R.T."/>
            <person name="Brokstein P."/>
            <person name="Dubchak I."/>
            <person name="Goodstein D."/>
            <person name="Hornick L."/>
            <person name="Huang Y.W."/>
            <person name="Jhaveri J."/>
            <person name="Luo Y."/>
            <person name="Martinez D."/>
            <person name="Ngau W.C."/>
            <person name="Otillar B."/>
            <person name="Poliakov A."/>
            <person name="Porter A."/>
            <person name="Szajkowski L."/>
            <person name="Werner G."/>
            <person name="Zhou K."/>
            <person name="Grigoriev I.V."/>
            <person name="Rokhsar D.S."/>
            <person name="Grossman A.R."/>
        </authorList>
    </citation>
    <scope>NUCLEOTIDE SEQUENCE [LARGE SCALE GENOMIC DNA]</scope>
    <source>
        <strain evidence="3">CC-503</strain>
    </source>
</reference>
<dbReference type="EMBL" id="KZ454945">
    <property type="protein sequence ID" value="PNW69837.1"/>
    <property type="molecule type" value="Genomic_DNA"/>
</dbReference>
<dbReference type="KEGG" id="cre:CHLRE_18g748647v5"/>
<feature type="region of interest" description="Disordered" evidence="1">
    <location>
        <begin position="120"/>
        <end position="148"/>
    </location>
</feature>
<protein>
    <submittedName>
        <fullName evidence="2">Uncharacterized protein</fullName>
    </submittedName>
</protein>
<dbReference type="InParanoid" id="A0A2K3CNH6"/>
<proteinExistence type="predicted"/>
<dbReference type="AlphaFoldDB" id="A0A2K3CNH6"/>
<evidence type="ECO:0000313" key="2">
    <source>
        <dbReference type="EMBL" id="PNW69837.1"/>
    </source>
</evidence>
<dbReference type="Proteomes" id="UP000006906">
    <property type="component" value="Unassembled WGS sequence"/>
</dbReference>
<name>A0A2K3CNH6_CHLRE</name>
<feature type="compositionally biased region" description="Polar residues" evidence="1">
    <location>
        <begin position="131"/>
        <end position="141"/>
    </location>
</feature>
<dbReference type="GeneID" id="66057237"/>
<dbReference type="Gramene" id="PNW69837">
    <property type="protein sequence ID" value="PNW69837"/>
    <property type="gene ID" value="CHLRE_18g748647v5"/>
</dbReference>
<dbReference type="RefSeq" id="XP_042914251.1">
    <property type="nucleotide sequence ID" value="XM_043072800.1"/>
</dbReference>